<dbReference type="PANTHER" id="PTHR12905">
    <property type="entry name" value="METALLOPHOSPHOESTERASE"/>
    <property type="match status" value="1"/>
</dbReference>
<proteinExistence type="predicted"/>
<dbReference type="EMBL" id="JACNLK010000072">
    <property type="protein sequence ID" value="MBC8209046.1"/>
    <property type="molecule type" value="Genomic_DNA"/>
</dbReference>
<dbReference type="InterPro" id="IPR004843">
    <property type="entry name" value="Calcineurin-like_PHP"/>
</dbReference>
<evidence type="ECO:0000313" key="2">
    <source>
        <dbReference type="EMBL" id="MBC8209046.1"/>
    </source>
</evidence>
<reference evidence="2 3" key="1">
    <citation type="submission" date="2020-08" db="EMBL/GenBank/DDBJ databases">
        <title>Bridging the membrane lipid divide: bacteria of the FCB group superphylum have the potential to synthesize archaeal ether lipids.</title>
        <authorList>
            <person name="Villanueva L."/>
            <person name="Von Meijenfeldt F.A.B."/>
            <person name="Westbye A.B."/>
            <person name="Yadav S."/>
            <person name="Hopmans E.C."/>
            <person name="Dutilh B.E."/>
            <person name="Sinninghe Damste J.S."/>
        </authorList>
    </citation>
    <scope>NUCLEOTIDE SEQUENCE [LARGE SCALE GENOMIC DNA]</scope>
    <source>
        <strain evidence="2">NIOZ-UU81</strain>
    </source>
</reference>
<evidence type="ECO:0000259" key="1">
    <source>
        <dbReference type="Pfam" id="PF00149"/>
    </source>
</evidence>
<gene>
    <name evidence="2" type="ORF">H8E79_07755</name>
</gene>
<protein>
    <submittedName>
        <fullName evidence="2">Metallophosphatase domain-containing protein</fullName>
    </submittedName>
</protein>
<dbReference type="PANTHER" id="PTHR12905:SF0">
    <property type="entry name" value="CALCINEURIN-LIKE PHOSPHOESTERASE DOMAIN-CONTAINING PROTEIN"/>
    <property type="match status" value="1"/>
</dbReference>
<dbReference type="CDD" id="cd07379">
    <property type="entry name" value="MPP_239FB"/>
    <property type="match status" value="1"/>
</dbReference>
<dbReference type="AlphaFoldDB" id="A0A8J6T9Y3"/>
<dbReference type="Gene3D" id="3.60.21.10">
    <property type="match status" value="1"/>
</dbReference>
<accession>A0A8J6T9Y3</accession>
<name>A0A8J6T9Y3_9BACT</name>
<evidence type="ECO:0000313" key="3">
    <source>
        <dbReference type="Proteomes" id="UP000599024"/>
    </source>
</evidence>
<dbReference type="SUPFAM" id="SSF56300">
    <property type="entry name" value="Metallo-dependent phosphatases"/>
    <property type="match status" value="1"/>
</dbReference>
<dbReference type="InterPro" id="IPR051693">
    <property type="entry name" value="UPF0046_metallophosphoest"/>
</dbReference>
<comment type="caution">
    <text evidence="2">The sequence shown here is derived from an EMBL/GenBank/DDBJ whole genome shotgun (WGS) entry which is preliminary data.</text>
</comment>
<dbReference type="Pfam" id="PF00149">
    <property type="entry name" value="Metallophos"/>
    <property type="match status" value="1"/>
</dbReference>
<organism evidence="2 3">
    <name type="scientific">Candidatus Desulfatifera sulfidica</name>
    <dbReference type="NCBI Taxonomy" id="2841691"/>
    <lineage>
        <taxon>Bacteria</taxon>
        <taxon>Pseudomonadati</taxon>
        <taxon>Thermodesulfobacteriota</taxon>
        <taxon>Desulfobulbia</taxon>
        <taxon>Desulfobulbales</taxon>
        <taxon>Desulfobulbaceae</taxon>
        <taxon>Candidatus Desulfatifera</taxon>
    </lineage>
</organism>
<dbReference type="InterPro" id="IPR029052">
    <property type="entry name" value="Metallo-depent_PP-like"/>
</dbReference>
<dbReference type="GO" id="GO:0016787">
    <property type="term" value="F:hydrolase activity"/>
    <property type="evidence" value="ECO:0007669"/>
    <property type="project" value="InterPro"/>
</dbReference>
<dbReference type="Proteomes" id="UP000599024">
    <property type="component" value="Unassembled WGS sequence"/>
</dbReference>
<sequence>MKIVAFSDTHTRHTEVEIPHGDILIFAGDMSQCRTREETENFNTFLGTLPHPHKIVIGGNHDHQLDRSPQLARTLLTNATYLQDQYVTIRGINIYGAPWQPIFNARACDAFARLRGRPMREKWDLIPDGVDILVTHTPPQGILDEDQGVSHGCSDLLAAVQRVRPRYHVFGHIHNHNHQLTCGPTTFINCNVKGAGGVLRPATLFDYSNTSQKSQSFNVK</sequence>
<feature type="domain" description="Calcineurin-like phosphoesterase" evidence="1">
    <location>
        <begin position="1"/>
        <end position="175"/>
    </location>
</feature>